<feature type="domain" description="GH16" evidence="19">
    <location>
        <begin position="26"/>
        <end position="273"/>
    </location>
</feature>
<name>A0A9P7AZN5_9HELO</name>
<dbReference type="PIRSF" id="PIRSF037299">
    <property type="entry name" value="Glycosidase_CRH1_prd"/>
    <property type="match status" value="1"/>
</dbReference>
<evidence type="ECO:0000256" key="5">
    <source>
        <dbReference type="ARBA" id="ARBA00022679"/>
    </source>
</evidence>
<dbReference type="InterPro" id="IPR050546">
    <property type="entry name" value="Glycosyl_Hydrlase_16"/>
</dbReference>
<dbReference type="FunFam" id="2.60.120.200:FF:000159">
    <property type="entry name" value="Glycosidase"/>
    <property type="match status" value="1"/>
</dbReference>
<dbReference type="GO" id="GO:0031505">
    <property type="term" value="P:fungal-type cell wall organization"/>
    <property type="evidence" value="ECO:0007669"/>
    <property type="project" value="TreeGrafter"/>
</dbReference>
<evidence type="ECO:0000256" key="14">
    <source>
        <dbReference type="ARBA" id="ARBA00093308"/>
    </source>
</evidence>
<comment type="subcellular location">
    <subcellularLocation>
        <location evidence="2">Membrane</location>
        <topology evidence="2">Lipid-anchor</topology>
        <topology evidence="2">GPI-anchor</topology>
    </subcellularLocation>
</comment>
<dbReference type="GO" id="GO:0016757">
    <property type="term" value="F:glycosyltransferase activity"/>
    <property type="evidence" value="ECO:0007669"/>
    <property type="project" value="UniProtKB-KW"/>
</dbReference>
<evidence type="ECO:0000256" key="7">
    <source>
        <dbReference type="ARBA" id="ARBA00022801"/>
    </source>
</evidence>
<feature type="active site" description="Nucleophile" evidence="16">
    <location>
        <position position="159"/>
    </location>
</feature>
<evidence type="ECO:0000313" key="20">
    <source>
        <dbReference type="EMBL" id="KAG0651254.1"/>
    </source>
</evidence>
<proteinExistence type="inferred from homology"/>
<keyword evidence="8 15" id="KW-0472">Membrane</keyword>
<evidence type="ECO:0000256" key="13">
    <source>
        <dbReference type="ARBA" id="ARBA00038074"/>
    </source>
</evidence>
<feature type="compositionally biased region" description="Low complexity" evidence="17">
    <location>
        <begin position="370"/>
        <end position="432"/>
    </location>
</feature>
<dbReference type="AlphaFoldDB" id="A0A9P7AZN5"/>
<dbReference type="EMBL" id="VNKQ01000004">
    <property type="protein sequence ID" value="KAG0651254.1"/>
    <property type="molecule type" value="Genomic_DNA"/>
</dbReference>
<dbReference type="PANTHER" id="PTHR10963:SF22">
    <property type="entry name" value="GLYCOSIDASE CRH2-RELATED"/>
    <property type="match status" value="1"/>
</dbReference>
<dbReference type="GO" id="GO:0005975">
    <property type="term" value="P:carbohydrate metabolic process"/>
    <property type="evidence" value="ECO:0007669"/>
    <property type="project" value="InterPro"/>
</dbReference>
<evidence type="ECO:0000256" key="10">
    <source>
        <dbReference type="ARBA" id="ARBA00023288"/>
    </source>
</evidence>
<evidence type="ECO:0000256" key="8">
    <source>
        <dbReference type="ARBA" id="ARBA00023136"/>
    </source>
</evidence>
<evidence type="ECO:0000256" key="3">
    <source>
        <dbReference type="ARBA" id="ARBA00022622"/>
    </source>
</evidence>
<feature type="compositionally biased region" description="Basic and acidic residues" evidence="17">
    <location>
        <begin position="433"/>
        <end position="444"/>
    </location>
</feature>
<comment type="similarity">
    <text evidence="13">Belongs to the glycosyl hydrolase 16 family. CRH1 subfamily.</text>
</comment>
<feature type="region of interest" description="Disordered" evidence="17">
    <location>
        <begin position="341"/>
        <end position="444"/>
    </location>
</feature>
<dbReference type="GO" id="GO:0008843">
    <property type="term" value="F:endochitinase activity"/>
    <property type="evidence" value="ECO:0007669"/>
    <property type="project" value="UniProtKB-EC"/>
</dbReference>
<keyword evidence="4" id="KW-0328">Glycosyltransferase</keyword>
<evidence type="ECO:0000256" key="12">
    <source>
        <dbReference type="ARBA" id="ARBA00023316"/>
    </source>
</evidence>
<dbReference type="Gene3D" id="2.60.120.200">
    <property type="match status" value="1"/>
</dbReference>
<keyword evidence="5" id="KW-0808">Transferase</keyword>
<keyword evidence="6 18" id="KW-0732">Signal</keyword>
<evidence type="ECO:0000256" key="17">
    <source>
        <dbReference type="SAM" id="MobiDB-lite"/>
    </source>
</evidence>
<keyword evidence="7 15" id="KW-0378">Hydrolase</keyword>
<dbReference type="PANTHER" id="PTHR10963">
    <property type="entry name" value="GLYCOSYL HYDROLASE-RELATED"/>
    <property type="match status" value="1"/>
</dbReference>
<evidence type="ECO:0000313" key="21">
    <source>
        <dbReference type="Proteomes" id="UP000785200"/>
    </source>
</evidence>
<evidence type="ECO:0000256" key="6">
    <source>
        <dbReference type="ARBA" id="ARBA00022729"/>
    </source>
</evidence>
<dbReference type="InterPro" id="IPR013320">
    <property type="entry name" value="ConA-like_dom_sf"/>
</dbReference>
<comment type="caution">
    <text evidence="20">The sequence shown here is derived from an EMBL/GenBank/DDBJ whole genome shotgun (WGS) entry which is preliminary data.</text>
</comment>
<keyword evidence="3" id="KW-0336">GPI-anchor</keyword>
<evidence type="ECO:0000256" key="16">
    <source>
        <dbReference type="PIRSR" id="PIRSR037299-1"/>
    </source>
</evidence>
<keyword evidence="11 20" id="KW-0326">Glycosidase</keyword>
<feature type="signal peptide" evidence="18">
    <location>
        <begin position="1"/>
        <end position="19"/>
    </location>
</feature>
<dbReference type="PROSITE" id="PS51762">
    <property type="entry name" value="GH16_2"/>
    <property type="match status" value="1"/>
</dbReference>
<organism evidence="20 21">
    <name type="scientific">Hyphodiscus hymeniophilus</name>
    <dbReference type="NCBI Taxonomy" id="353542"/>
    <lineage>
        <taxon>Eukaryota</taxon>
        <taxon>Fungi</taxon>
        <taxon>Dikarya</taxon>
        <taxon>Ascomycota</taxon>
        <taxon>Pezizomycotina</taxon>
        <taxon>Leotiomycetes</taxon>
        <taxon>Helotiales</taxon>
        <taxon>Hyphodiscaceae</taxon>
        <taxon>Hyphodiscus</taxon>
    </lineage>
</organism>
<accession>A0A9P7AZN5</accession>
<evidence type="ECO:0000259" key="19">
    <source>
        <dbReference type="PROSITE" id="PS51762"/>
    </source>
</evidence>
<evidence type="ECO:0000256" key="18">
    <source>
        <dbReference type="SAM" id="SignalP"/>
    </source>
</evidence>
<dbReference type="InterPro" id="IPR017168">
    <property type="entry name" value="CHR-like"/>
</dbReference>
<evidence type="ECO:0000256" key="11">
    <source>
        <dbReference type="ARBA" id="ARBA00023295"/>
    </source>
</evidence>
<dbReference type="SUPFAM" id="SSF49899">
    <property type="entry name" value="Concanavalin A-like lectins/glucanases"/>
    <property type="match status" value="1"/>
</dbReference>
<evidence type="ECO:0000256" key="9">
    <source>
        <dbReference type="ARBA" id="ARBA00023180"/>
    </source>
</evidence>
<dbReference type="Pfam" id="PF00722">
    <property type="entry name" value="Glyco_hydro_16"/>
    <property type="match status" value="1"/>
</dbReference>
<keyword evidence="10" id="KW-0449">Lipoprotein</keyword>
<keyword evidence="21" id="KW-1185">Reference proteome</keyword>
<comment type="function">
    <text evidence="14">Dual chitinase/transglycosylase that plays a role in cell wall architecture. Chitinase and transglycosylase activities are coupled. Required for the polysaccharide cross-linking at the septa and the cell wall. More specifically, transfers chitin to 1,6-beta-glucan in the cell wall.</text>
</comment>
<evidence type="ECO:0000256" key="2">
    <source>
        <dbReference type="ARBA" id="ARBA00004589"/>
    </source>
</evidence>
<reference evidence="20" key="1">
    <citation type="submission" date="2019-07" db="EMBL/GenBank/DDBJ databases">
        <title>Hyphodiscus hymeniophilus genome sequencing and assembly.</title>
        <authorList>
            <person name="Kramer G."/>
            <person name="Nodwell J."/>
        </authorList>
    </citation>
    <scope>NUCLEOTIDE SEQUENCE</scope>
    <source>
        <strain evidence="20">ATCC 34498</strain>
    </source>
</reference>
<feature type="chain" id="PRO_5040228851" description="Crh-like protein" evidence="18">
    <location>
        <begin position="20"/>
        <end position="462"/>
    </location>
</feature>
<feature type="compositionally biased region" description="Low complexity" evidence="17">
    <location>
        <begin position="343"/>
        <end position="356"/>
    </location>
</feature>
<sequence length="462" mass="47572">MVGTTTILLGLATASVAFAQASCGLSSKCNSDTPCCSQYGQCGVGAYCLGGCDPRSSFSLDSCVPEPVCQSKTFNFNSMDGITANTKYLGDSSTTDWVMSGQAVPYDNNLLLTMAPDTVGTLLASSTYMWYGNVKATFKTSRGQGVVTAFILLSDVKDEIDYEFVGADLSTAQSNYYFQGIPDYDNELNISLSDTFNNYHTYEIDWTPDAITWLVDGQVGRTKKRSDTWNATSNQWDFPQTPSRVQLSLWPAGLSSNGIGTVNWAGGLVDWNSADIQNNGYYYASFQSVTISCFNASSAPGTNTGKSYTYNGDAGTNNTVIDGTDDTVLSSFLATGTNKTLGASSSAASSGPKASSTVQTIPGLSGSGPGTDSHSGDSGSSDSSSSSSASAAASSSPSTGTSTDSGSGSAATGASSGFSQGSGDSSSSSSKKSGADKLGGQERVMKGSIFAGIVALVAMMAL</sequence>
<keyword evidence="12" id="KW-0961">Cell wall biogenesis/degradation</keyword>
<evidence type="ECO:0000256" key="1">
    <source>
        <dbReference type="ARBA" id="ARBA00000822"/>
    </source>
</evidence>
<dbReference type="OrthoDB" id="4781at2759"/>
<dbReference type="Proteomes" id="UP000785200">
    <property type="component" value="Unassembled WGS sequence"/>
</dbReference>
<dbReference type="GO" id="GO:0098552">
    <property type="term" value="C:side of membrane"/>
    <property type="evidence" value="ECO:0007669"/>
    <property type="project" value="UniProtKB-KW"/>
</dbReference>
<evidence type="ECO:0000256" key="15">
    <source>
        <dbReference type="PIRNR" id="PIRNR037299"/>
    </source>
</evidence>
<feature type="active site" description="Proton donor" evidence="16">
    <location>
        <position position="163"/>
    </location>
</feature>
<gene>
    <name evidence="20" type="ORF">D0Z07_1843</name>
</gene>
<dbReference type="GO" id="GO:0009277">
    <property type="term" value="C:fungal-type cell wall"/>
    <property type="evidence" value="ECO:0007669"/>
    <property type="project" value="UniProtKB-ARBA"/>
</dbReference>
<protein>
    <recommendedName>
        <fullName evidence="15">Crh-like protein</fullName>
        <ecNumber evidence="15">3.2.-.-</ecNumber>
    </recommendedName>
</protein>
<dbReference type="InterPro" id="IPR000757">
    <property type="entry name" value="Beta-glucanase-like"/>
</dbReference>
<dbReference type="EC" id="3.2.-.-" evidence="15"/>
<comment type="catalytic activity">
    <reaction evidence="1">
        <text>Random endo-hydrolysis of N-acetyl-beta-D-glucosaminide (1-&gt;4)-beta-linkages in chitin and chitodextrins.</text>
        <dbReference type="EC" id="3.2.1.14"/>
    </reaction>
</comment>
<evidence type="ECO:0000256" key="4">
    <source>
        <dbReference type="ARBA" id="ARBA00022676"/>
    </source>
</evidence>
<keyword evidence="9" id="KW-0325">Glycoprotein</keyword>